<feature type="transmembrane region" description="Helical" evidence="1">
    <location>
        <begin position="185"/>
        <end position="207"/>
    </location>
</feature>
<organism evidence="2 3">
    <name type="scientific">Geranomyces variabilis</name>
    <dbReference type="NCBI Taxonomy" id="109894"/>
    <lineage>
        <taxon>Eukaryota</taxon>
        <taxon>Fungi</taxon>
        <taxon>Fungi incertae sedis</taxon>
        <taxon>Chytridiomycota</taxon>
        <taxon>Chytridiomycota incertae sedis</taxon>
        <taxon>Chytridiomycetes</taxon>
        <taxon>Spizellomycetales</taxon>
        <taxon>Powellomycetaceae</taxon>
        <taxon>Geranomyces</taxon>
    </lineage>
</organism>
<gene>
    <name evidence="2" type="ORF">HDU87_001212</name>
</gene>
<keyword evidence="1" id="KW-0472">Membrane</keyword>
<feature type="transmembrane region" description="Helical" evidence="1">
    <location>
        <begin position="91"/>
        <end position="112"/>
    </location>
</feature>
<accession>A0AAD5XLY6</accession>
<keyword evidence="1" id="KW-0812">Transmembrane</keyword>
<dbReference type="InterPro" id="IPR052786">
    <property type="entry name" value="Spore_wall_assembly"/>
</dbReference>
<feature type="transmembrane region" description="Helical" evidence="1">
    <location>
        <begin position="14"/>
        <end position="33"/>
    </location>
</feature>
<dbReference type="AlphaFoldDB" id="A0AAD5XLY6"/>
<feature type="transmembrane region" description="Helical" evidence="1">
    <location>
        <begin position="45"/>
        <end position="65"/>
    </location>
</feature>
<dbReference type="EMBL" id="JADGJQ010000124">
    <property type="protein sequence ID" value="KAJ3168131.1"/>
    <property type="molecule type" value="Genomic_DNA"/>
</dbReference>
<evidence type="ECO:0000256" key="1">
    <source>
        <dbReference type="SAM" id="Phobius"/>
    </source>
</evidence>
<proteinExistence type="predicted"/>
<keyword evidence="3" id="KW-1185">Reference proteome</keyword>
<dbReference type="Proteomes" id="UP001212152">
    <property type="component" value="Unassembled WGS sequence"/>
</dbReference>
<sequence length="290" mass="31516">MEYISQQIGFLRDIDFSVVAYPFAGILFTATHFQDLAEPVAKSLSIALATSLATIVPLILLTLGMQTKLAMKALSGIDPSLPRATVLGIRLAKWIALLMCAFEASLVVYLVLGAKLDATRASLFRDVLLSRTSNSVGAYVSADPLYTLPAAHTAASKTDQIKTLHDLATIASTQSSPMDVFTRPVHAALGFALQFIPVLGPLMYGWLEGERTGIASHVQLFKLKDMKPDERAQWVLARRDQYAQFGFTAAMLEAIPVVGAVTKYTNAVGAALWAADLEQRQAELRKHKSH</sequence>
<reference evidence="2" key="1">
    <citation type="submission" date="2020-05" db="EMBL/GenBank/DDBJ databases">
        <title>Phylogenomic resolution of chytrid fungi.</title>
        <authorList>
            <person name="Stajich J.E."/>
            <person name="Amses K."/>
            <person name="Simmons R."/>
            <person name="Seto K."/>
            <person name="Myers J."/>
            <person name="Bonds A."/>
            <person name="Quandt C.A."/>
            <person name="Barry K."/>
            <person name="Liu P."/>
            <person name="Grigoriev I."/>
            <person name="Longcore J.E."/>
            <person name="James T.Y."/>
        </authorList>
    </citation>
    <scope>NUCLEOTIDE SEQUENCE</scope>
    <source>
        <strain evidence="2">JEL0379</strain>
    </source>
</reference>
<evidence type="ECO:0000313" key="3">
    <source>
        <dbReference type="Proteomes" id="UP001212152"/>
    </source>
</evidence>
<dbReference type="PANTHER" id="PTHR34292:SF2">
    <property type="entry name" value="OUTER SPORE WALL PROTEIN LDS1"/>
    <property type="match status" value="1"/>
</dbReference>
<evidence type="ECO:0000313" key="2">
    <source>
        <dbReference type="EMBL" id="KAJ3168131.1"/>
    </source>
</evidence>
<comment type="caution">
    <text evidence="2">The sequence shown here is derived from an EMBL/GenBank/DDBJ whole genome shotgun (WGS) entry which is preliminary data.</text>
</comment>
<dbReference type="PANTHER" id="PTHR34292">
    <property type="entry name" value="OUTER SPORE WALL PROTEIN LDS1"/>
    <property type="match status" value="1"/>
</dbReference>
<name>A0AAD5XLY6_9FUNG</name>
<keyword evidence="1" id="KW-1133">Transmembrane helix</keyword>
<protein>
    <submittedName>
        <fullName evidence="2">Uncharacterized protein</fullName>
    </submittedName>
</protein>